<proteinExistence type="predicted"/>
<keyword evidence="2" id="KW-1185">Reference proteome</keyword>
<evidence type="ECO:0000313" key="2">
    <source>
        <dbReference type="Proteomes" id="UP000521872"/>
    </source>
</evidence>
<protein>
    <submittedName>
        <fullName evidence="1">Uncharacterized protein</fullName>
    </submittedName>
</protein>
<gene>
    <name evidence="1" type="ORF">D9613_012893</name>
</gene>
<dbReference type="EMBL" id="JAACJL010000035">
    <property type="protein sequence ID" value="KAF4615620.1"/>
    <property type="molecule type" value="Genomic_DNA"/>
</dbReference>
<evidence type="ECO:0000313" key="1">
    <source>
        <dbReference type="EMBL" id="KAF4615620.1"/>
    </source>
</evidence>
<organism evidence="1 2">
    <name type="scientific">Agrocybe pediades</name>
    <dbReference type="NCBI Taxonomy" id="84607"/>
    <lineage>
        <taxon>Eukaryota</taxon>
        <taxon>Fungi</taxon>
        <taxon>Dikarya</taxon>
        <taxon>Basidiomycota</taxon>
        <taxon>Agaricomycotina</taxon>
        <taxon>Agaricomycetes</taxon>
        <taxon>Agaricomycetidae</taxon>
        <taxon>Agaricales</taxon>
        <taxon>Agaricineae</taxon>
        <taxon>Strophariaceae</taxon>
        <taxon>Agrocybe</taxon>
    </lineage>
</organism>
<sequence>MPLLPSTTDDSLFDNLLPGDIYRYSRACKDAYSAVSSYIRRRFRIQSVLGKYFTDNEILEFRELQYHTGMLVSGSTALQFFERVMYPDSDLDLYVEHRYRREVAAWLLSTGYTYVERPIWPLTVEDNEPNETLEEILDRVPSTEEDDESQTDFLEPEVPRGYFGAAILMNFEKKNPVRKIQVITCHFAPLQMILNFHSTCVMNILTYDKAYALFPHATFDEHKSLVNLPSNARWRRRYVRRSAAIGRYKERGWEPVYNITRQEYEDPKSMFAHGVRRVGDAKCWTIPLFPKLDLPEGTIQTSSWSLYYDKRLEPRISFGVFYWKRLKFSHLFADELLSRHIADVAGEIEDRLRDAQQTNEETDIEFRRKVNLYLDLFYSEGNGSTFDPWTRREAEDIDRELEERAQTYLRISS</sequence>
<dbReference type="AlphaFoldDB" id="A0A8H4QQN6"/>
<name>A0A8H4QQN6_9AGAR</name>
<reference evidence="1 2" key="1">
    <citation type="submission" date="2019-12" db="EMBL/GenBank/DDBJ databases">
        <authorList>
            <person name="Floudas D."/>
            <person name="Bentzer J."/>
            <person name="Ahren D."/>
            <person name="Johansson T."/>
            <person name="Persson P."/>
            <person name="Tunlid A."/>
        </authorList>
    </citation>
    <scope>NUCLEOTIDE SEQUENCE [LARGE SCALE GENOMIC DNA]</scope>
    <source>
        <strain evidence="1 2">CBS 102.39</strain>
    </source>
</reference>
<comment type="caution">
    <text evidence="1">The sequence shown here is derived from an EMBL/GenBank/DDBJ whole genome shotgun (WGS) entry which is preliminary data.</text>
</comment>
<accession>A0A8H4QQN6</accession>
<dbReference type="Proteomes" id="UP000521872">
    <property type="component" value="Unassembled WGS sequence"/>
</dbReference>